<name>A0ABU3IA91_9ACTO</name>
<sequence>MLGTLVFQGDNLSGYVEKTGIDQIPNQNRYGKPSGLFFVWAGTTTNIFTLTYGAMLVVVFQLSFFQALIAIIVGNALAYPLLGLTSLQGPRTGTTSITIFRSFNCFSYL</sequence>
<proteinExistence type="inferred from homology"/>
<comment type="similarity">
    <text evidence="2">Belongs to the purine-cytosine permease (2.A.39) family.</text>
</comment>
<keyword evidence="9" id="KW-1185">Reference proteome</keyword>
<feature type="transmembrane region" description="Helical" evidence="7">
    <location>
        <begin position="36"/>
        <end position="58"/>
    </location>
</feature>
<evidence type="ECO:0000256" key="3">
    <source>
        <dbReference type="ARBA" id="ARBA00022448"/>
    </source>
</evidence>
<dbReference type="EMBL" id="JASXSX010000001">
    <property type="protein sequence ID" value="MDT3767299.1"/>
    <property type="molecule type" value="Genomic_DNA"/>
</dbReference>
<comment type="caution">
    <text evidence="8">The sequence shown here is derived from an EMBL/GenBank/DDBJ whole genome shotgun (WGS) entry which is preliminary data.</text>
</comment>
<evidence type="ECO:0000256" key="2">
    <source>
        <dbReference type="ARBA" id="ARBA00008974"/>
    </source>
</evidence>
<dbReference type="PANTHER" id="PTHR31806">
    <property type="entry name" value="PURINE-CYTOSINE PERMEASE FCY2-RELATED"/>
    <property type="match status" value="1"/>
</dbReference>
<dbReference type="RefSeq" id="WP_313273759.1">
    <property type="nucleotide sequence ID" value="NZ_JASXSX010000001.1"/>
</dbReference>
<dbReference type="Proteomes" id="UP001247542">
    <property type="component" value="Unassembled WGS sequence"/>
</dbReference>
<comment type="subcellular location">
    <subcellularLocation>
        <location evidence="1">Membrane</location>
        <topology evidence="1">Multi-pass membrane protein</topology>
    </subcellularLocation>
</comment>
<feature type="transmembrane region" description="Helical" evidence="7">
    <location>
        <begin position="64"/>
        <end position="82"/>
    </location>
</feature>
<evidence type="ECO:0000256" key="6">
    <source>
        <dbReference type="ARBA" id="ARBA00023136"/>
    </source>
</evidence>
<dbReference type="Pfam" id="PF02133">
    <property type="entry name" value="Transp_cyt_pur"/>
    <property type="match status" value="1"/>
</dbReference>
<reference evidence="8 9" key="1">
    <citation type="submission" date="2023-06" db="EMBL/GenBank/DDBJ databases">
        <title>Draft genome sequence of Gleimia hominis type strain CCUG 57540T.</title>
        <authorList>
            <person name="Salva-Serra F."/>
            <person name="Cardew S."/>
            <person name="Jensie Markopoulos S."/>
            <person name="Ohlen M."/>
            <person name="Inganas E."/>
            <person name="Svensson-Stadler L."/>
            <person name="Moore E.R.B."/>
        </authorList>
    </citation>
    <scope>NUCLEOTIDE SEQUENCE [LARGE SCALE GENOMIC DNA]</scope>
    <source>
        <strain evidence="8 9">CCUG 57540</strain>
    </source>
</reference>
<dbReference type="PANTHER" id="PTHR31806:SF1">
    <property type="entry name" value="PURINE-CYTOSINE PERMEASE FCY2-RELATED"/>
    <property type="match status" value="1"/>
</dbReference>
<keyword evidence="5 7" id="KW-1133">Transmembrane helix</keyword>
<keyword evidence="6 7" id="KW-0472">Membrane</keyword>
<evidence type="ECO:0000256" key="5">
    <source>
        <dbReference type="ARBA" id="ARBA00022989"/>
    </source>
</evidence>
<dbReference type="InterPro" id="IPR001248">
    <property type="entry name" value="Pur-cyt_permease"/>
</dbReference>
<protein>
    <submittedName>
        <fullName evidence="8">Cytosine permease</fullName>
    </submittedName>
</protein>
<evidence type="ECO:0000256" key="1">
    <source>
        <dbReference type="ARBA" id="ARBA00004141"/>
    </source>
</evidence>
<evidence type="ECO:0000256" key="4">
    <source>
        <dbReference type="ARBA" id="ARBA00022692"/>
    </source>
</evidence>
<keyword evidence="4 7" id="KW-0812">Transmembrane</keyword>
<gene>
    <name evidence="8" type="ORF">QS713_04350</name>
</gene>
<evidence type="ECO:0000256" key="7">
    <source>
        <dbReference type="SAM" id="Phobius"/>
    </source>
</evidence>
<dbReference type="Gene3D" id="1.10.4160.10">
    <property type="entry name" value="Hydantoin permease"/>
    <property type="match status" value="1"/>
</dbReference>
<accession>A0ABU3IA91</accession>
<evidence type="ECO:0000313" key="9">
    <source>
        <dbReference type="Proteomes" id="UP001247542"/>
    </source>
</evidence>
<evidence type="ECO:0000313" key="8">
    <source>
        <dbReference type="EMBL" id="MDT3767299.1"/>
    </source>
</evidence>
<keyword evidence="3" id="KW-0813">Transport</keyword>
<dbReference type="InterPro" id="IPR026030">
    <property type="entry name" value="Pur-cyt_permease_Fcy2/21/22"/>
</dbReference>
<organism evidence="8 9">
    <name type="scientific">Gleimia hominis</name>
    <dbReference type="NCBI Taxonomy" id="595468"/>
    <lineage>
        <taxon>Bacteria</taxon>
        <taxon>Bacillati</taxon>
        <taxon>Actinomycetota</taxon>
        <taxon>Actinomycetes</taxon>
        <taxon>Actinomycetales</taxon>
        <taxon>Actinomycetaceae</taxon>
        <taxon>Gleimia</taxon>
    </lineage>
</organism>